<dbReference type="Proteomes" id="UP000439903">
    <property type="component" value="Unassembled WGS sequence"/>
</dbReference>
<dbReference type="OrthoDB" id="2324354at2759"/>
<evidence type="ECO:0000313" key="1">
    <source>
        <dbReference type="EMBL" id="KAF0536484.1"/>
    </source>
</evidence>
<dbReference type="Gene3D" id="2.60.120.200">
    <property type="match status" value="1"/>
</dbReference>
<dbReference type="Pfam" id="PF13385">
    <property type="entry name" value="Laminin_G_3"/>
    <property type="match status" value="1"/>
</dbReference>
<comment type="caution">
    <text evidence="1">The sequence shown here is derived from an EMBL/GenBank/DDBJ whole genome shotgun (WGS) entry which is preliminary data.</text>
</comment>
<organism evidence="1 2">
    <name type="scientific">Gigaspora margarita</name>
    <dbReference type="NCBI Taxonomy" id="4874"/>
    <lineage>
        <taxon>Eukaryota</taxon>
        <taxon>Fungi</taxon>
        <taxon>Fungi incertae sedis</taxon>
        <taxon>Mucoromycota</taxon>
        <taxon>Glomeromycotina</taxon>
        <taxon>Glomeromycetes</taxon>
        <taxon>Diversisporales</taxon>
        <taxon>Gigasporaceae</taxon>
        <taxon>Gigaspora</taxon>
    </lineage>
</organism>
<sequence>MKNFIIREWTEIISNPVIFGDQEQKVVQHADLPVVKNELSITLRIKLNNHASDWANVFQKGTEGITHTPGLWLTAHKAALHARFTGNWNPNAGIEIDELDGLLQKWYHIAYTLSEPKKRLDVYINSEWAGFFSIQDVRNQNVIFNDGPMYIGKSPFHSGFNGEISNFRYFNWQLSADEVREDHSHNIIL</sequence>
<accession>A0A8H4AV81</accession>
<dbReference type="AlphaFoldDB" id="A0A8H4AV81"/>
<proteinExistence type="predicted"/>
<dbReference type="SUPFAM" id="SSF49899">
    <property type="entry name" value="Concanavalin A-like lectins/glucanases"/>
    <property type="match status" value="1"/>
</dbReference>
<dbReference type="InterPro" id="IPR013320">
    <property type="entry name" value="ConA-like_dom_sf"/>
</dbReference>
<gene>
    <name evidence="1" type="ORF">F8M41_009148</name>
</gene>
<keyword evidence="2" id="KW-1185">Reference proteome</keyword>
<reference evidence="1 2" key="1">
    <citation type="journal article" date="2019" name="Environ. Microbiol.">
        <title>At the nexus of three kingdoms: the genome of the mycorrhizal fungus Gigaspora margarita provides insights into plant, endobacterial and fungal interactions.</title>
        <authorList>
            <person name="Venice F."/>
            <person name="Ghignone S."/>
            <person name="Salvioli di Fossalunga A."/>
            <person name="Amselem J."/>
            <person name="Novero M."/>
            <person name="Xianan X."/>
            <person name="Sedzielewska Toro K."/>
            <person name="Morin E."/>
            <person name="Lipzen A."/>
            <person name="Grigoriev I.V."/>
            <person name="Henrissat B."/>
            <person name="Martin F.M."/>
            <person name="Bonfante P."/>
        </authorList>
    </citation>
    <scope>NUCLEOTIDE SEQUENCE [LARGE SCALE GENOMIC DNA]</scope>
    <source>
        <strain evidence="1 2">BEG34</strain>
    </source>
</reference>
<name>A0A8H4AV81_GIGMA</name>
<evidence type="ECO:0000313" key="2">
    <source>
        <dbReference type="Proteomes" id="UP000439903"/>
    </source>
</evidence>
<dbReference type="GO" id="GO:0030246">
    <property type="term" value="F:carbohydrate binding"/>
    <property type="evidence" value="ECO:0007669"/>
    <property type="project" value="UniProtKB-KW"/>
</dbReference>
<dbReference type="EMBL" id="WTPW01000199">
    <property type="protein sequence ID" value="KAF0536484.1"/>
    <property type="molecule type" value="Genomic_DNA"/>
</dbReference>
<keyword evidence="1" id="KW-0430">Lectin</keyword>
<protein>
    <submittedName>
        <fullName evidence="1">Concanavalin A-like lectin/glucanase</fullName>
    </submittedName>
</protein>